<dbReference type="InterPro" id="IPR011055">
    <property type="entry name" value="Dup_hybrid_motif"/>
</dbReference>
<feature type="coiled-coil region" evidence="1">
    <location>
        <begin position="183"/>
        <end position="235"/>
    </location>
</feature>
<feature type="chain" id="PRO_5009518415" description="Peptidase M23 domain-containing protein" evidence="2">
    <location>
        <begin position="26"/>
        <end position="393"/>
    </location>
</feature>
<dbReference type="Gene3D" id="6.10.250.3150">
    <property type="match status" value="1"/>
</dbReference>
<dbReference type="CDD" id="cd12797">
    <property type="entry name" value="M23_peptidase"/>
    <property type="match status" value="1"/>
</dbReference>
<dbReference type="Proteomes" id="UP000177979">
    <property type="component" value="Unassembled WGS sequence"/>
</dbReference>
<dbReference type="SUPFAM" id="SSF51261">
    <property type="entry name" value="Duplicated hybrid motif"/>
    <property type="match status" value="1"/>
</dbReference>
<comment type="caution">
    <text evidence="3">The sequence shown here is derived from an EMBL/GenBank/DDBJ whole genome shotgun (WGS) entry which is preliminary data.</text>
</comment>
<keyword evidence="1" id="KW-0175">Coiled coil</keyword>
<dbReference type="AlphaFoldDB" id="A0A1F5EX77"/>
<evidence type="ECO:0000256" key="2">
    <source>
        <dbReference type="SAM" id="SignalP"/>
    </source>
</evidence>
<dbReference type="Gene3D" id="2.70.70.10">
    <property type="entry name" value="Glucose Permease (Domain IIA)"/>
    <property type="match status" value="1"/>
</dbReference>
<gene>
    <name evidence="3" type="ORF">A2703_00490</name>
</gene>
<reference evidence="3 4" key="1">
    <citation type="journal article" date="2016" name="Nat. Commun.">
        <title>Thousands of microbial genomes shed light on interconnected biogeochemical processes in an aquifer system.</title>
        <authorList>
            <person name="Anantharaman K."/>
            <person name="Brown C.T."/>
            <person name="Hug L.A."/>
            <person name="Sharon I."/>
            <person name="Castelle C.J."/>
            <person name="Probst A.J."/>
            <person name="Thomas B.C."/>
            <person name="Singh A."/>
            <person name="Wilkins M.J."/>
            <person name="Karaoz U."/>
            <person name="Brodie E.L."/>
            <person name="Williams K.H."/>
            <person name="Hubbard S.S."/>
            <person name="Banfield J.F."/>
        </authorList>
    </citation>
    <scope>NUCLEOTIDE SEQUENCE [LARGE SCALE GENOMIC DNA]</scope>
</reference>
<name>A0A1F5EX77_9BACT</name>
<proteinExistence type="predicted"/>
<evidence type="ECO:0000313" key="4">
    <source>
        <dbReference type="Proteomes" id="UP000177979"/>
    </source>
</evidence>
<accession>A0A1F5EX77</accession>
<dbReference type="STRING" id="1817722.A2703_00490"/>
<keyword evidence="2" id="KW-0732">Signal</keyword>
<sequence>MRSKLPLLLFSLLLLSSIFIRPVGAIECGDAIPTGSDQLNEYIAKCNQSIDAARGEQQTLKAAITVLSAKINLVSAQVRQTIAQIDQLEKDVTTLSTVVSDLDKSLNDLTKVFLARVRESYMRRDPDPMILLASSDSFTKFFTRIRYLSIVKARDELILSEMTTAKVSYDNQKQAKIVKQKQVEDLKVQLINQQKELASQQKSKSTLLAITQNNEKRYQSLLEQAKAELAAVQAIIAGQGSETAAGEVGRGQVIAHIIQGASCNSNGTHIHFIVANNGSDLNPFSYLKKDVNHIDNSGGDPFNPTGSWDWPVYGTVKLNQGYGETWAIRNLGLWYSRHNGIDIVGDGDEVHAVQAGTLYKGYYIGNNGCNLQYVRVRHKDGGLDTYYLHVRYT</sequence>
<feature type="signal peptide" evidence="2">
    <location>
        <begin position="1"/>
        <end position="25"/>
    </location>
</feature>
<evidence type="ECO:0000313" key="3">
    <source>
        <dbReference type="EMBL" id="OGD71977.1"/>
    </source>
</evidence>
<protein>
    <recommendedName>
        <fullName evidence="5">Peptidase M23 domain-containing protein</fullName>
    </recommendedName>
</protein>
<evidence type="ECO:0008006" key="5">
    <source>
        <dbReference type="Google" id="ProtNLM"/>
    </source>
</evidence>
<evidence type="ECO:0000256" key="1">
    <source>
        <dbReference type="SAM" id="Coils"/>
    </source>
</evidence>
<organism evidence="3 4">
    <name type="scientific">Candidatus Collierbacteria bacterium RIFCSPHIGHO2_01_FULL_50_25</name>
    <dbReference type="NCBI Taxonomy" id="1817722"/>
    <lineage>
        <taxon>Bacteria</taxon>
        <taxon>Candidatus Collieribacteriota</taxon>
    </lineage>
</organism>
<dbReference type="EMBL" id="MFAG01000017">
    <property type="protein sequence ID" value="OGD71977.1"/>
    <property type="molecule type" value="Genomic_DNA"/>
</dbReference>